<evidence type="ECO:0000313" key="1">
    <source>
        <dbReference type="EMBL" id="ACD84068.1"/>
    </source>
</evidence>
<dbReference type="Proteomes" id="UP000009149">
    <property type="component" value="Chromosome"/>
</dbReference>
<dbReference type="STRING" id="481448.Minf_2014"/>
<gene>
    <name evidence="1" type="ordered locus">Minf_2014</name>
</gene>
<organism evidence="1 2">
    <name type="scientific">Methylacidiphilum infernorum (isolate V4)</name>
    <name type="common">Methylokorus infernorum (strain V4)</name>
    <dbReference type="NCBI Taxonomy" id="481448"/>
    <lineage>
        <taxon>Bacteria</taxon>
        <taxon>Pseudomonadati</taxon>
        <taxon>Verrucomicrobiota</taxon>
        <taxon>Methylacidiphilae</taxon>
        <taxon>Methylacidiphilales</taxon>
        <taxon>Methylacidiphilaceae</taxon>
        <taxon>Methylacidiphilum (ex Ratnadevi et al. 2023)</taxon>
    </lineage>
</organism>
<name>B3DYM0_METI4</name>
<proteinExistence type="predicted"/>
<dbReference type="HOGENOM" id="CLU_3154736_0_0_0"/>
<dbReference type="KEGG" id="min:Minf_2014"/>
<accession>B3DYM0</accession>
<dbReference type="AlphaFoldDB" id="B3DYM0"/>
<reference evidence="1 2" key="1">
    <citation type="journal article" date="2008" name="Biol. Direct">
        <title>Complete genome sequence of the extremely acidophilic methanotroph isolate V4, Methylacidiphilum infernorum, a representative of the bacterial phylum Verrucomicrobia.</title>
        <authorList>
            <person name="Hou S."/>
            <person name="Makarova K.S."/>
            <person name="Saw J.H."/>
            <person name="Senin P."/>
            <person name="Ly B.V."/>
            <person name="Zhou Z."/>
            <person name="Ren Y."/>
            <person name="Wang J."/>
            <person name="Galperin M.Y."/>
            <person name="Omelchenko M.V."/>
            <person name="Wolf Y.I."/>
            <person name="Yutin N."/>
            <person name="Koonin E.V."/>
            <person name="Stott M.B."/>
            <person name="Mountain B.W."/>
            <person name="Crowe M.A."/>
            <person name="Smirnova A.V."/>
            <person name="Dunfield P.F."/>
            <person name="Feng L."/>
            <person name="Wang L."/>
            <person name="Alam M."/>
        </authorList>
    </citation>
    <scope>NUCLEOTIDE SEQUENCE [LARGE SCALE GENOMIC DNA]</scope>
    <source>
        <strain evidence="2">Isolate V4</strain>
    </source>
</reference>
<protein>
    <submittedName>
        <fullName evidence="1">Uncharacterized protein</fullName>
    </submittedName>
</protein>
<dbReference type="EMBL" id="CP000975">
    <property type="protein sequence ID" value="ACD84068.1"/>
    <property type="molecule type" value="Genomic_DNA"/>
</dbReference>
<sequence>MGVGSIGISSGKQPMHCGDNRLFERIAYVLKIISLSLCSENEVFFKIY</sequence>
<evidence type="ECO:0000313" key="2">
    <source>
        <dbReference type="Proteomes" id="UP000009149"/>
    </source>
</evidence>